<evidence type="ECO:0000256" key="1">
    <source>
        <dbReference type="SAM" id="MobiDB-lite"/>
    </source>
</evidence>
<gene>
    <name evidence="2" type="ORF">AYI69_g4654</name>
</gene>
<evidence type="ECO:0000313" key="2">
    <source>
        <dbReference type="EMBL" id="OMJ24387.1"/>
    </source>
</evidence>
<organism evidence="2 3">
    <name type="scientific">Smittium culicis</name>
    <dbReference type="NCBI Taxonomy" id="133412"/>
    <lineage>
        <taxon>Eukaryota</taxon>
        <taxon>Fungi</taxon>
        <taxon>Fungi incertae sedis</taxon>
        <taxon>Zoopagomycota</taxon>
        <taxon>Kickxellomycotina</taxon>
        <taxon>Harpellomycetes</taxon>
        <taxon>Harpellales</taxon>
        <taxon>Legeriomycetaceae</taxon>
        <taxon>Smittium</taxon>
    </lineage>
</organism>
<dbReference type="OrthoDB" id="5554389at2759"/>
<protein>
    <submittedName>
        <fullName evidence="2">Uncharacterized protein</fullName>
    </submittedName>
</protein>
<accession>A0A1R1YBS2</accession>
<dbReference type="Proteomes" id="UP000187429">
    <property type="component" value="Unassembled WGS sequence"/>
</dbReference>
<feature type="region of interest" description="Disordered" evidence="1">
    <location>
        <begin position="39"/>
        <end position="69"/>
    </location>
</feature>
<sequence>MVIRKPVKRARMLFSDVLKGNDPQYLTPEVQKSYEVDYPRGNNQHKLSHNPRSQINNKKSLKNSSKKFPAGKKGILMDMSRYKEVSIKHMLLGGEMTCLKKFCTGGSDMKVGCSWAQLKGDHIDALEVIFTTLKDVSYIRQDDHRAGTTYMIFNNKEDEDNLMATQLVFNDKTIYLYQTVKIEEDITVLNIPNFRDVGIEPMVKLISKELGPWCEIKDISAWRRFDNNQYIPHEIKVLVKKNNMEDDLPSFLDHENGKINIF</sequence>
<dbReference type="EMBL" id="LSSM01001839">
    <property type="protein sequence ID" value="OMJ24387.1"/>
    <property type="molecule type" value="Genomic_DNA"/>
</dbReference>
<name>A0A1R1YBS2_9FUNG</name>
<proteinExistence type="predicted"/>
<keyword evidence="3" id="KW-1185">Reference proteome</keyword>
<reference evidence="3" key="1">
    <citation type="submission" date="2017-01" db="EMBL/GenBank/DDBJ databases">
        <authorList>
            <person name="Wang Y."/>
            <person name="White M."/>
            <person name="Kvist S."/>
            <person name="Moncalvo J.-M."/>
        </authorList>
    </citation>
    <scope>NUCLEOTIDE SEQUENCE [LARGE SCALE GENOMIC DNA]</scope>
    <source>
        <strain evidence="3">ID-206-W2</strain>
    </source>
</reference>
<comment type="caution">
    <text evidence="2">The sequence shown here is derived from an EMBL/GenBank/DDBJ whole genome shotgun (WGS) entry which is preliminary data.</text>
</comment>
<evidence type="ECO:0000313" key="3">
    <source>
        <dbReference type="Proteomes" id="UP000187429"/>
    </source>
</evidence>
<feature type="compositionally biased region" description="Polar residues" evidence="1">
    <location>
        <begin position="41"/>
        <end position="55"/>
    </location>
</feature>
<dbReference type="AlphaFoldDB" id="A0A1R1YBS2"/>